<dbReference type="InterPro" id="IPR002745">
    <property type="entry name" value="Ptrans_KptA/Tpt1"/>
</dbReference>
<comment type="caution">
    <text evidence="6">The sequence shown here is derived from an EMBL/GenBank/DDBJ whole genome shotgun (WGS) entry which is preliminary data.</text>
</comment>
<sequence length="183" mass="20818">MEIDLQQLSRTMAYALRHQPASFGLTLDDEGWVSVDALVSALRQHRTGWKHLQVSDIEHVIALPGKKRYELRAGHIRAYYGHSLQQLMQREAATPPARLFHGTTPAAYERIRQSGLLPMERQYVHLSEDRETALQVARRRTSQPVILVVAASEAYQDGVQFYLGNESVWLADTIPPAYLSRQI</sequence>
<evidence type="ECO:0000313" key="7">
    <source>
        <dbReference type="Proteomes" id="UP001344906"/>
    </source>
</evidence>
<dbReference type="Gene3D" id="1.10.10.970">
    <property type="entry name" value="RNA 2'-phosphotransferase, Tpt1/KptA family, N-terminal domain"/>
    <property type="match status" value="1"/>
</dbReference>
<keyword evidence="7" id="KW-1185">Reference proteome</keyword>
<dbReference type="PANTHER" id="PTHR12684:SF2">
    <property type="entry name" value="TRNA 2'-PHOSPHOTRANSFERASE 1"/>
    <property type="match status" value="1"/>
</dbReference>
<dbReference type="Gene3D" id="3.20.170.30">
    <property type="match status" value="1"/>
</dbReference>
<dbReference type="Proteomes" id="UP001344906">
    <property type="component" value="Unassembled WGS sequence"/>
</dbReference>
<evidence type="ECO:0000256" key="4">
    <source>
        <dbReference type="ARBA" id="ARBA00025212"/>
    </source>
</evidence>
<accession>A0ABQ6FT16</accession>
<dbReference type="HAMAP" id="MF_00299">
    <property type="entry name" value="KptA"/>
    <property type="match status" value="1"/>
</dbReference>
<dbReference type="InterPro" id="IPR042081">
    <property type="entry name" value="RNA_2'-PTrans_C"/>
</dbReference>
<evidence type="ECO:0000256" key="3">
    <source>
        <dbReference type="ARBA" id="ARBA00023027"/>
    </source>
</evidence>
<comment type="function">
    <text evidence="4 5">Removes the 2'-phosphate from RNA via an intermediate in which the phosphate is ADP-ribosylated by NAD followed by a presumed transesterification to release the RNA and generate ADP-ribose 1''-2''-cyclic phosphate (APPR&gt;P). May function as an ADP-ribosylase.</text>
</comment>
<evidence type="ECO:0000256" key="1">
    <source>
        <dbReference type="ARBA" id="ARBA00009836"/>
    </source>
</evidence>
<dbReference type="SUPFAM" id="SSF56399">
    <property type="entry name" value="ADP-ribosylation"/>
    <property type="match status" value="1"/>
</dbReference>
<dbReference type="PANTHER" id="PTHR12684">
    <property type="entry name" value="PUTATIVE PHOSPHOTRANSFERASE"/>
    <property type="match status" value="1"/>
</dbReference>
<dbReference type="Pfam" id="PF01885">
    <property type="entry name" value="PTS_2-RNA"/>
    <property type="match status" value="1"/>
</dbReference>
<evidence type="ECO:0000256" key="2">
    <source>
        <dbReference type="ARBA" id="ARBA00022679"/>
    </source>
</evidence>
<gene>
    <name evidence="5 6" type="primary">kptA</name>
    <name evidence="6" type="ORF">KDH_42350</name>
</gene>
<dbReference type="InterPro" id="IPR042080">
    <property type="entry name" value="RNA_2'-PTrans_N"/>
</dbReference>
<name>A0ABQ6FT16_9CHLR</name>
<keyword evidence="3 5" id="KW-0520">NAD</keyword>
<dbReference type="EC" id="2.7.1.-" evidence="5"/>
<dbReference type="InterPro" id="IPR022928">
    <property type="entry name" value="RNA_2'-PTrans_KptA"/>
</dbReference>
<protein>
    <recommendedName>
        <fullName evidence="5">Probable RNA 2'-phosphotransferase</fullName>
        <ecNumber evidence="5">2.7.1.-</ecNumber>
    </recommendedName>
</protein>
<dbReference type="EMBL" id="BSRI01000002">
    <property type="protein sequence ID" value="GLV57399.1"/>
    <property type="molecule type" value="Genomic_DNA"/>
</dbReference>
<proteinExistence type="inferred from homology"/>
<dbReference type="RefSeq" id="WP_338253325.1">
    <property type="nucleotide sequence ID" value="NZ_BSRI01000002.1"/>
</dbReference>
<organism evidence="6 7">
    <name type="scientific">Dictyobacter halimunensis</name>
    <dbReference type="NCBI Taxonomy" id="3026934"/>
    <lineage>
        <taxon>Bacteria</taxon>
        <taxon>Bacillati</taxon>
        <taxon>Chloroflexota</taxon>
        <taxon>Ktedonobacteria</taxon>
        <taxon>Ktedonobacterales</taxon>
        <taxon>Dictyobacteraceae</taxon>
        <taxon>Dictyobacter</taxon>
    </lineage>
</organism>
<reference evidence="6 7" key="1">
    <citation type="submission" date="2023-02" db="EMBL/GenBank/DDBJ databases">
        <title>Dictyobacter halimunensis sp. nov., a new member of the class Ktedonobacteria from forest soil in a geothermal area.</title>
        <authorList>
            <person name="Rachmania M.K."/>
            <person name="Ningsih F."/>
            <person name="Sakai Y."/>
            <person name="Yabe S."/>
            <person name="Yokota A."/>
            <person name="Sjamsuridzal W."/>
        </authorList>
    </citation>
    <scope>NUCLEOTIDE SEQUENCE [LARGE SCALE GENOMIC DNA]</scope>
    <source>
        <strain evidence="6 7">S3.2.2.5</strain>
    </source>
</reference>
<keyword evidence="2 5" id="KW-0808">Transferase</keyword>
<evidence type="ECO:0000256" key="5">
    <source>
        <dbReference type="HAMAP-Rule" id="MF_00299"/>
    </source>
</evidence>
<evidence type="ECO:0000313" key="6">
    <source>
        <dbReference type="EMBL" id="GLV57399.1"/>
    </source>
</evidence>
<comment type="similarity">
    <text evidence="1 5">Belongs to the KptA/TPT1 family.</text>
</comment>